<dbReference type="NCBIfam" id="NF045609">
    <property type="entry name" value="EpsI_type_B"/>
    <property type="match status" value="1"/>
</dbReference>
<dbReference type="InterPro" id="IPR054653">
    <property type="entry name" value="EpsI_type_B_pred"/>
</dbReference>
<dbReference type="InterPro" id="IPR014263">
    <property type="entry name" value="Methanolan_biosynth_EpsI"/>
</dbReference>
<gene>
    <name evidence="3" type="primary">epsI</name>
    <name evidence="3" type="ORF">ACG01O_19285</name>
</gene>
<feature type="chain" id="PRO_5045537900" evidence="1">
    <location>
        <begin position="18"/>
        <end position="227"/>
    </location>
</feature>
<keyword evidence="4" id="KW-1185">Reference proteome</keyword>
<feature type="domain" description="Methanolan biosynthesis EpsI" evidence="2">
    <location>
        <begin position="9"/>
        <end position="216"/>
    </location>
</feature>
<evidence type="ECO:0000259" key="2">
    <source>
        <dbReference type="Pfam" id="PF11984"/>
    </source>
</evidence>
<evidence type="ECO:0000256" key="1">
    <source>
        <dbReference type="SAM" id="SignalP"/>
    </source>
</evidence>
<name>A0ABW7H429_9BURK</name>
<feature type="signal peptide" evidence="1">
    <location>
        <begin position="1"/>
        <end position="17"/>
    </location>
</feature>
<proteinExistence type="predicted"/>
<evidence type="ECO:0000313" key="3">
    <source>
        <dbReference type="EMBL" id="MFG6468776.1"/>
    </source>
</evidence>
<comment type="caution">
    <text evidence="3">The sequence shown here is derived from an EMBL/GenBank/DDBJ whole genome shotgun (WGS) entry which is preliminary data.</text>
</comment>
<sequence>MNAGVIKALLVAALAGAASYGTQALKPTQFLVEREGRFRLEDAVPKQFGDWALDPFAGAAVVNPQQQEALNKIYNQLLSRVYVDGQGHRIMMSVAYGEDQRDGMTVHYPEICYPAQGFELQAKQTAAIQTPGGTLPVRQLVTRMGSTRTEPVTYWVMIGHQPTLGGMQKKLIELNYAVDGVIPDGLLFRVSSVDRDTAAAFALQERFVQQLVQALQGPARVRLTGLR</sequence>
<dbReference type="EMBL" id="JBIGIB010000006">
    <property type="protein sequence ID" value="MFG6468776.1"/>
    <property type="molecule type" value="Genomic_DNA"/>
</dbReference>
<accession>A0ABW7H429</accession>
<dbReference type="RefSeq" id="WP_394387035.1">
    <property type="nucleotide sequence ID" value="NZ_JBIGIB010000006.1"/>
</dbReference>
<reference evidence="3 4" key="1">
    <citation type="submission" date="2024-08" db="EMBL/GenBank/DDBJ databases">
        <authorList>
            <person name="Lu H."/>
        </authorList>
    </citation>
    <scope>NUCLEOTIDE SEQUENCE [LARGE SCALE GENOMIC DNA]</scope>
    <source>
        <strain evidence="3 4">BYS87W</strain>
    </source>
</reference>
<keyword evidence="1" id="KW-0732">Signal</keyword>
<dbReference type="Proteomes" id="UP001606303">
    <property type="component" value="Unassembled WGS sequence"/>
</dbReference>
<dbReference type="NCBIfam" id="TIGR02914">
    <property type="entry name" value="EpsI_fam"/>
    <property type="match status" value="1"/>
</dbReference>
<protein>
    <submittedName>
        <fullName evidence="3">Exosortase-associated protein EpsI, B-type</fullName>
    </submittedName>
</protein>
<dbReference type="Pfam" id="PF11984">
    <property type="entry name" value="DUF3485"/>
    <property type="match status" value="1"/>
</dbReference>
<evidence type="ECO:0000313" key="4">
    <source>
        <dbReference type="Proteomes" id="UP001606303"/>
    </source>
</evidence>
<organism evidence="3 4">
    <name type="scientific">Pelomonas baiyunensis</name>
    <dbReference type="NCBI Taxonomy" id="3299026"/>
    <lineage>
        <taxon>Bacteria</taxon>
        <taxon>Pseudomonadati</taxon>
        <taxon>Pseudomonadota</taxon>
        <taxon>Betaproteobacteria</taxon>
        <taxon>Burkholderiales</taxon>
        <taxon>Sphaerotilaceae</taxon>
        <taxon>Roseateles</taxon>
    </lineage>
</organism>